<dbReference type="Gene3D" id="3.40.50.300">
    <property type="entry name" value="P-loop containing nucleotide triphosphate hydrolases"/>
    <property type="match status" value="2"/>
</dbReference>
<feature type="domain" description="Helicase HerA central" evidence="2">
    <location>
        <begin position="29"/>
        <end position="77"/>
    </location>
</feature>
<dbReference type="AlphaFoldDB" id="A0A0P6X7C4"/>
<dbReference type="InterPro" id="IPR051162">
    <property type="entry name" value="T4SS_component"/>
</dbReference>
<proteinExistence type="predicted"/>
<name>A0A0P6X7C4_9CHLR</name>
<feature type="coiled-coil region" evidence="1">
    <location>
        <begin position="694"/>
        <end position="721"/>
    </location>
</feature>
<sequence>MVEKRKEFYLGRVFDPQSGKLMEENVMYDPAHLTTHAVVTGMTGSGKTGLCVGMLEEAALQGIPAIIIDPKGDLTNLVLHFPDLLPEDFKPWIDPDLPRREGKTLDELAGETAENWKKGLAGWGLRKEDILALKESVEFSIYTPGSTAGIPINILSSFAAPQLDWATQAELIREDISSTVAGLLSLVGMSDVDPLRSKEHILLSNILESAWSQGKSLDLMELILQMQSPPFERLGAFPLDRFYPEKERFDLAMLLNNILASPSFQTWVEGQPLDVEKLLYSPDGKPRHSIFYIAHLSDQERMFIVTLLFAAIESWMRTQRGTSGLRALVYFDEILGYLPPVANPPSRMIMLRMLKQARAFGVGLLLATQNPVDVDYKALSNAGTWLIGRLQTERDKMRLLDGLQNAGGNAPISEIDKMISGLGKRTFVLQNVNKSGVKLFQTRWVMNYLAGPMMRSQIPALNELAMGGRKADAQPAAAQAAQTAPAVQPSAAAAHAQPAIVTNGMKSSGYTSTAPNFPGDLAVYYLPQELDAGQAMEAARVGAGAAAMPKGIVYVPALLAQASVRYLSSKYRMEFEQRFTVVVRNLEGRIVPWEKHAWRSLDASQLHRQPLPQSQYAQPAAWLTDERALKLYSSDFVDWVFRNGTVRVKANESLKVFAGPEETMGSFREKCSAAAREAMQAEMEKLGAASQKKIDALQLKLEKQKMEVAKQEDELNRRRMEELGTHGEFLLGMLTSRKRSVSGSLSKRRMTAQTKLDVEREKLELAALEKDLAALKKDYESISAGVKKKWSDVVDDITEVPLNPMKKDIFVDLYGIIWLPHFLVQDGERVLEVPAFKAE</sequence>
<evidence type="ECO:0000313" key="3">
    <source>
        <dbReference type="EMBL" id="KPL78948.1"/>
    </source>
</evidence>
<evidence type="ECO:0000313" key="4">
    <source>
        <dbReference type="Proteomes" id="UP000050417"/>
    </source>
</evidence>
<dbReference type="PANTHER" id="PTHR30121:SF6">
    <property type="entry name" value="SLR6007 PROTEIN"/>
    <property type="match status" value="1"/>
</dbReference>
<comment type="caution">
    <text evidence="3">The sequence shown here is derived from an EMBL/GenBank/DDBJ whole genome shotgun (WGS) entry which is preliminary data.</text>
</comment>
<dbReference type="EMBL" id="LGCL01000015">
    <property type="protein sequence ID" value="KPL78948.1"/>
    <property type="molecule type" value="Genomic_DNA"/>
</dbReference>
<gene>
    <name evidence="3" type="ORF">ADN00_03355</name>
</gene>
<dbReference type="STRING" id="1134406.ADN00_03355"/>
<evidence type="ECO:0000256" key="1">
    <source>
        <dbReference type="SAM" id="Coils"/>
    </source>
</evidence>
<dbReference type="InterPro" id="IPR027417">
    <property type="entry name" value="P-loop_NTPase"/>
</dbReference>
<accession>A0A0P6X7C4</accession>
<dbReference type="SUPFAM" id="SSF52540">
    <property type="entry name" value="P-loop containing nucleoside triphosphate hydrolases"/>
    <property type="match status" value="1"/>
</dbReference>
<dbReference type="Proteomes" id="UP000050417">
    <property type="component" value="Unassembled WGS sequence"/>
</dbReference>
<keyword evidence="4" id="KW-1185">Reference proteome</keyword>
<reference evidence="3 4" key="1">
    <citation type="submission" date="2015-07" db="EMBL/GenBank/DDBJ databases">
        <title>Genome sequence of Ornatilinea apprima DSM 23815.</title>
        <authorList>
            <person name="Hemp J."/>
            <person name="Ward L.M."/>
            <person name="Pace L.A."/>
            <person name="Fischer W.W."/>
        </authorList>
    </citation>
    <scope>NUCLEOTIDE SEQUENCE [LARGE SCALE GENOMIC DNA]</scope>
    <source>
        <strain evidence="3 4">P3M-1</strain>
    </source>
</reference>
<dbReference type="OrthoDB" id="9758751at2"/>
<keyword evidence="1" id="KW-0175">Coiled coil</keyword>
<protein>
    <recommendedName>
        <fullName evidence="2">Helicase HerA central domain-containing protein</fullName>
    </recommendedName>
</protein>
<evidence type="ECO:0000259" key="2">
    <source>
        <dbReference type="Pfam" id="PF01935"/>
    </source>
</evidence>
<dbReference type="CDD" id="cd01127">
    <property type="entry name" value="TrwB_TraG_TraD_VirD4"/>
    <property type="match status" value="1"/>
</dbReference>
<organism evidence="3 4">
    <name type="scientific">Ornatilinea apprima</name>
    <dbReference type="NCBI Taxonomy" id="1134406"/>
    <lineage>
        <taxon>Bacteria</taxon>
        <taxon>Bacillati</taxon>
        <taxon>Chloroflexota</taxon>
        <taxon>Anaerolineae</taxon>
        <taxon>Anaerolineales</taxon>
        <taxon>Anaerolineaceae</taxon>
        <taxon>Ornatilinea</taxon>
    </lineage>
</organism>
<dbReference type="RefSeq" id="WP_075061549.1">
    <property type="nucleotide sequence ID" value="NZ_LGCL01000015.1"/>
</dbReference>
<dbReference type="PANTHER" id="PTHR30121">
    <property type="entry name" value="UNCHARACTERIZED PROTEIN YJGR-RELATED"/>
    <property type="match status" value="1"/>
</dbReference>
<dbReference type="InterPro" id="IPR002789">
    <property type="entry name" value="HerA_central"/>
</dbReference>
<feature type="coiled-coil region" evidence="1">
    <location>
        <begin position="751"/>
        <end position="785"/>
    </location>
</feature>
<dbReference type="Pfam" id="PF01935">
    <property type="entry name" value="DUF87"/>
    <property type="match status" value="1"/>
</dbReference>